<sequence length="139" mass="16897">MFFFEFAEFIHRYFQDMDENLKQQLGGVFPDEDIKNSANGNIVLGEYRVKRPEKPKIVLYYGSFKKILPERDPNFWKKKIIDVIHHELTHHIEYLNGTNKMGKEEIWRKRSFDFKELIIFLFITIIIFVITFNIMERFL</sequence>
<dbReference type="SUPFAM" id="SSF55486">
    <property type="entry name" value="Metalloproteases ('zincins'), catalytic domain"/>
    <property type="match status" value="1"/>
</dbReference>
<comment type="caution">
    <text evidence="2">The sequence shown here is derived from an EMBL/GenBank/DDBJ whole genome shotgun (WGS) entry which is preliminary data.</text>
</comment>
<dbReference type="EMBL" id="PKTG01000127">
    <property type="protein sequence ID" value="PLX15887.1"/>
    <property type="molecule type" value="Genomic_DNA"/>
</dbReference>
<dbReference type="InterPro" id="IPR038555">
    <property type="entry name" value="Zincin_1_sf"/>
</dbReference>
<dbReference type="Gene3D" id="3.30.2010.20">
    <property type="match status" value="1"/>
</dbReference>
<evidence type="ECO:0000313" key="3">
    <source>
        <dbReference type="Proteomes" id="UP000234857"/>
    </source>
</evidence>
<evidence type="ECO:0008006" key="4">
    <source>
        <dbReference type="Google" id="ProtNLM"/>
    </source>
</evidence>
<keyword evidence="1" id="KW-1133">Transmembrane helix</keyword>
<dbReference type="Proteomes" id="UP000234857">
    <property type="component" value="Unassembled WGS sequence"/>
</dbReference>
<name>A0A2N5ZB44_MUIH1</name>
<evidence type="ECO:0000313" key="2">
    <source>
        <dbReference type="EMBL" id="PLX15887.1"/>
    </source>
</evidence>
<feature type="transmembrane region" description="Helical" evidence="1">
    <location>
        <begin position="117"/>
        <end position="135"/>
    </location>
</feature>
<reference evidence="2 3" key="1">
    <citation type="submission" date="2017-11" db="EMBL/GenBank/DDBJ databases">
        <title>Genome-resolved metagenomics identifies genetic mobility, metabolic interactions, and unexpected diversity in perchlorate-reducing communities.</title>
        <authorList>
            <person name="Barnum T.P."/>
            <person name="Figueroa I.A."/>
            <person name="Carlstrom C.I."/>
            <person name="Lucas L.N."/>
            <person name="Engelbrektson A.L."/>
            <person name="Coates J.D."/>
        </authorList>
    </citation>
    <scope>NUCLEOTIDE SEQUENCE [LARGE SCALE GENOMIC DNA]</scope>
    <source>
        <strain evidence="2">BM706</strain>
    </source>
</reference>
<dbReference type="AlphaFoldDB" id="A0A2N5ZB44"/>
<keyword evidence="1" id="KW-0812">Transmembrane</keyword>
<gene>
    <name evidence="2" type="ORF">C0601_11910</name>
</gene>
<protein>
    <recommendedName>
        <fullName evidence="4">Neutral zinc metallopeptidase</fullName>
    </recommendedName>
</protein>
<proteinExistence type="predicted"/>
<organism evidence="2 3">
    <name type="scientific">Muiribacterium halophilum</name>
    <dbReference type="NCBI Taxonomy" id="2053465"/>
    <lineage>
        <taxon>Bacteria</taxon>
        <taxon>Candidatus Muiribacteriota</taxon>
        <taxon>Candidatus Muiribacteriia</taxon>
        <taxon>Candidatus Muiribacteriales</taxon>
        <taxon>Candidatus Muiribacteriaceae</taxon>
        <taxon>Candidatus Muiribacterium</taxon>
    </lineage>
</organism>
<keyword evidence="1" id="KW-0472">Membrane</keyword>
<accession>A0A2N5ZB44</accession>
<evidence type="ECO:0000256" key="1">
    <source>
        <dbReference type="SAM" id="Phobius"/>
    </source>
</evidence>